<evidence type="ECO:0000313" key="2">
    <source>
        <dbReference type="Proteomes" id="UP000198778"/>
    </source>
</evidence>
<evidence type="ECO:0000313" key="1">
    <source>
        <dbReference type="EMBL" id="SDO37797.1"/>
    </source>
</evidence>
<dbReference type="STRING" id="745820.SAMN04488053_11242"/>
<gene>
    <name evidence="1" type="ORF">SAMN04488053_11242</name>
</gene>
<dbReference type="EMBL" id="FNIL01000012">
    <property type="protein sequence ID" value="SDO37797.1"/>
    <property type="molecule type" value="Genomic_DNA"/>
</dbReference>
<dbReference type="RefSeq" id="WP_090843769.1">
    <property type="nucleotide sequence ID" value="NZ_FNIL01000012.1"/>
</dbReference>
<accession>A0A1H0J229</accession>
<dbReference type="AlphaFoldDB" id="A0A1H0J229"/>
<proteinExistence type="predicted"/>
<dbReference type="NCBIfam" id="TIGR04399">
    <property type="entry name" value="acc_Sec_SLAP"/>
    <property type="match status" value="1"/>
</dbReference>
<dbReference type="OrthoDB" id="1907642at2"/>
<keyword evidence="2" id="KW-1185">Reference proteome</keyword>
<dbReference type="NCBIfam" id="TIGR04398">
    <property type="entry name" value="SLAP_DUP"/>
    <property type="match status" value="2"/>
</dbReference>
<reference evidence="2" key="1">
    <citation type="submission" date="2016-10" db="EMBL/GenBank/DDBJ databases">
        <authorList>
            <person name="Varghese N."/>
            <person name="Submissions S."/>
        </authorList>
    </citation>
    <scope>NUCLEOTIDE SEQUENCE [LARGE SCALE GENOMIC DNA]</scope>
    <source>
        <strain evidence="2">CGMCC 1.10369</strain>
    </source>
</reference>
<dbReference type="Proteomes" id="UP000198778">
    <property type="component" value="Unassembled WGS sequence"/>
</dbReference>
<sequence>MSFFPNSNNEEITLDGRETIISSRKASQSEEENTEKINTELSFHPDWDVSTEDEKVFQSLHEQLSPLKPHQLSIVGIQKSTEEENHVFTAFIRHTLEKQATFKETTVELLGEDDKLLGRKTFNLAEIGSIPENMCRPWTFEYSVKDLFTEDLPETGWKLRFKRKQPDHQHELALTKSWNKRLTSENKRQLRRIVREMTPPKPGEINFKGLKATYLKERDELHISLLIRNGSDKSINLEKLPLIVEDASGEIVARGGFTLTPKLQVKAHTSTPWNFVFPSSMIMKKDPDLSRWKAYPPRKKKKD</sequence>
<protein>
    <submittedName>
        <fullName evidence="1">Accessory Sec system S-layer assembly protein</fullName>
    </submittedName>
</protein>
<name>A0A1H0J229_9BACI</name>
<dbReference type="InterPro" id="IPR030911">
    <property type="entry name" value="Sec_acc_SLAP"/>
</dbReference>
<dbReference type="InterPro" id="IPR030910">
    <property type="entry name" value="SLAP_dom"/>
</dbReference>
<organism evidence="1 2">
    <name type="scientific">Alkalicoccus daliensis</name>
    <dbReference type="NCBI Taxonomy" id="745820"/>
    <lineage>
        <taxon>Bacteria</taxon>
        <taxon>Bacillati</taxon>
        <taxon>Bacillota</taxon>
        <taxon>Bacilli</taxon>
        <taxon>Bacillales</taxon>
        <taxon>Bacillaceae</taxon>
        <taxon>Alkalicoccus</taxon>
    </lineage>
</organism>